<gene>
    <name evidence="2" type="ORF">HWD57_11010</name>
</gene>
<dbReference type="InterPro" id="IPR014875">
    <property type="entry name" value="Mor_transcription_activator"/>
</dbReference>
<feature type="domain" description="Mor transcription activator" evidence="1">
    <location>
        <begin position="51"/>
        <end position="116"/>
    </location>
</feature>
<protein>
    <recommendedName>
        <fullName evidence="1">Mor transcription activator domain-containing protein</fullName>
    </recommendedName>
</protein>
<sequence>MPPELPESLREIAVLCGLDAALKLAAVYGGTEIFIPVRPDGPSAAVLRALLGEHAAAALIRAYPGHRLAIPRCVRLRRDQRDQAIIDAYTHGAPVRALARQHGLTTRQVRTILKRTPDAVSVEMGWQLRLF</sequence>
<evidence type="ECO:0000313" key="2">
    <source>
        <dbReference type="EMBL" id="QLH50251.1"/>
    </source>
</evidence>
<dbReference type="Pfam" id="PF08765">
    <property type="entry name" value="Mor"/>
    <property type="match status" value="1"/>
</dbReference>
<evidence type="ECO:0000313" key="3">
    <source>
        <dbReference type="Proteomes" id="UP000509684"/>
    </source>
</evidence>
<dbReference type="AlphaFoldDB" id="A0A7D5NCC3"/>
<dbReference type="Gene3D" id="1.10.10.60">
    <property type="entry name" value="Homeodomain-like"/>
    <property type="match status" value="1"/>
</dbReference>
<dbReference type="SUPFAM" id="SSF46689">
    <property type="entry name" value="Homeodomain-like"/>
    <property type="match status" value="1"/>
</dbReference>
<dbReference type="KEGG" id="acog:HWD57_11010"/>
<accession>A0A7D5NCC3</accession>
<proteinExistence type="predicted"/>
<reference evidence="2 3" key="1">
    <citation type="journal article" date="2019" name="Microbiome">
        <title>Annotated bacterial chromosomes from frame-shift-corrected long-read metagenomic data.</title>
        <authorList>
            <person name="Arumugam K."/>
            <person name="Bagci C."/>
            <person name="Bessarab I."/>
            <person name="Beier S."/>
            <person name="Buchfink B."/>
            <person name="Gorska A."/>
            <person name="Qiu G."/>
            <person name="Huson D.H."/>
            <person name="Williams R.B.H."/>
        </authorList>
    </citation>
    <scope>NUCLEOTIDE SEQUENCE [LARGE SCALE GENOMIC DNA]</scope>
    <source>
        <strain evidence="2">SSA1</strain>
    </source>
</reference>
<dbReference type="Proteomes" id="UP000509684">
    <property type="component" value="Chromosome"/>
</dbReference>
<evidence type="ECO:0000259" key="1">
    <source>
        <dbReference type="Pfam" id="PF08765"/>
    </source>
</evidence>
<name>A0A7D5NCC3_9PROT</name>
<dbReference type="InterPro" id="IPR009057">
    <property type="entry name" value="Homeodomain-like_sf"/>
</dbReference>
<dbReference type="EMBL" id="CP058708">
    <property type="protein sequence ID" value="QLH50251.1"/>
    <property type="molecule type" value="Genomic_DNA"/>
</dbReference>
<organism evidence="2 3">
    <name type="scientific">Candidatus Accumulibacter cognatus</name>
    <dbReference type="NCBI Taxonomy" id="2954383"/>
    <lineage>
        <taxon>Bacteria</taxon>
        <taxon>Pseudomonadati</taxon>
        <taxon>Pseudomonadota</taxon>
        <taxon>Betaproteobacteria</taxon>
        <taxon>Candidatus Accumulibacter</taxon>
    </lineage>
</organism>